<evidence type="ECO:0000313" key="2">
    <source>
        <dbReference type="Proteomes" id="UP001168821"/>
    </source>
</evidence>
<sequence length="96" mass="10873">MRLGPFFRPIRTELCSGTCSPKKCLYCLIIARSLPGSHDPMAWLLRLYKSAQLEAAAQKFRVEVLKQEVSFFTKTSLVLFLNGASLKSQFQNCVRS</sequence>
<protein>
    <submittedName>
        <fullName evidence="1">Uncharacterized protein</fullName>
    </submittedName>
</protein>
<dbReference type="EMBL" id="JALNTZ010000535">
    <property type="protein sequence ID" value="KAJ3634423.1"/>
    <property type="molecule type" value="Genomic_DNA"/>
</dbReference>
<proteinExistence type="predicted"/>
<organism evidence="1 2">
    <name type="scientific">Zophobas morio</name>
    <dbReference type="NCBI Taxonomy" id="2755281"/>
    <lineage>
        <taxon>Eukaryota</taxon>
        <taxon>Metazoa</taxon>
        <taxon>Ecdysozoa</taxon>
        <taxon>Arthropoda</taxon>
        <taxon>Hexapoda</taxon>
        <taxon>Insecta</taxon>
        <taxon>Pterygota</taxon>
        <taxon>Neoptera</taxon>
        <taxon>Endopterygota</taxon>
        <taxon>Coleoptera</taxon>
        <taxon>Polyphaga</taxon>
        <taxon>Cucujiformia</taxon>
        <taxon>Tenebrionidae</taxon>
        <taxon>Zophobas</taxon>
    </lineage>
</organism>
<evidence type="ECO:0000313" key="1">
    <source>
        <dbReference type="EMBL" id="KAJ3634423.1"/>
    </source>
</evidence>
<accession>A0AA38HP08</accession>
<name>A0AA38HP08_9CUCU</name>
<reference evidence="1" key="1">
    <citation type="journal article" date="2023" name="G3 (Bethesda)">
        <title>Whole genome assemblies of Zophobas morio and Tenebrio molitor.</title>
        <authorList>
            <person name="Kaur S."/>
            <person name="Stinson S.A."/>
            <person name="diCenzo G.C."/>
        </authorList>
    </citation>
    <scope>NUCLEOTIDE SEQUENCE</scope>
    <source>
        <strain evidence="1">QUZm001</strain>
    </source>
</reference>
<dbReference type="AlphaFoldDB" id="A0AA38HP08"/>
<dbReference type="Proteomes" id="UP001168821">
    <property type="component" value="Unassembled WGS sequence"/>
</dbReference>
<gene>
    <name evidence="1" type="ORF">Zmor_019096</name>
</gene>
<comment type="caution">
    <text evidence="1">The sequence shown here is derived from an EMBL/GenBank/DDBJ whole genome shotgun (WGS) entry which is preliminary data.</text>
</comment>
<keyword evidence="2" id="KW-1185">Reference proteome</keyword>